<feature type="transmembrane region" description="Helical" evidence="7">
    <location>
        <begin position="456"/>
        <end position="478"/>
    </location>
</feature>
<feature type="transmembrane region" description="Helical" evidence="7">
    <location>
        <begin position="50"/>
        <end position="71"/>
    </location>
</feature>
<feature type="transmembrane region" description="Helical" evidence="7">
    <location>
        <begin position="119"/>
        <end position="139"/>
    </location>
</feature>
<dbReference type="GO" id="GO:0005886">
    <property type="term" value="C:plasma membrane"/>
    <property type="evidence" value="ECO:0007669"/>
    <property type="project" value="TreeGrafter"/>
</dbReference>
<dbReference type="Pfam" id="PF00474">
    <property type="entry name" value="SSF"/>
    <property type="match status" value="1"/>
</dbReference>
<proteinExistence type="inferred from homology"/>
<comment type="caution">
    <text evidence="8">The sequence shown here is derived from an EMBL/GenBank/DDBJ whole genome shotgun (WGS) entry which is preliminary data.</text>
</comment>
<reference evidence="8 9" key="1">
    <citation type="journal article" date="2018" name="Biotechnol. Adv.">
        <title>Improved genomic resources and new bioinformatic workflow for the carcinogenic parasite Clonorchis sinensis: Biotechnological implications.</title>
        <authorList>
            <person name="Wang D."/>
            <person name="Korhonen P.K."/>
            <person name="Gasser R.B."/>
            <person name="Young N.D."/>
        </authorList>
    </citation>
    <scope>NUCLEOTIDE SEQUENCE [LARGE SCALE GENOMIC DNA]</scope>
    <source>
        <strain evidence="8">Cs-k2</strain>
    </source>
</reference>
<evidence type="ECO:0000256" key="4">
    <source>
        <dbReference type="ARBA" id="ARBA00022989"/>
    </source>
</evidence>
<feature type="transmembrane region" description="Helical" evidence="7">
    <location>
        <begin position="160"/>
        <end position="185"/>
    </location>
</feature>
<keyword evidence="3 7" id="KW-0812">Transmembrane</keyword>
<evidence type="ECO:0000256" key="2">
    <source>
        <dbReference type="ARBA" id="ARBA00006434"/>
    </source>
</evidence>
<feature type="transmembrane region" description="Helical" evidence="7">
    <location>
        <begin position="657"/>
        <end position="677"/>
    </location>
</feature>
<dbReference type="OrthoDB" id="6132759at2759"/>
<evidence type="ECO:0000256" key="6">
    <source>
        <dbReference type="RuleBase" id="RU362091"/>
    </source>
</evidence>
<dbReference type="PROSITE" id="PS50283">
    <property type="entry name" value="NA_SOLUT_SYMP_3"/>
    <property type="match status" value="1"/>
</dbReference>
<dbReference type="Proteomes" id="UP000286415">
    <property type="component" value="Unassembled WGS sequence"/>
</dbReference>
<feature type="transmembrane region" description="Helical" evidence="7">
    <location>
        <begin position="12"/>
        <end position="30"/>
    </location>
</feature>
<accession>A0A8T1M823</accession>
<feature type="transmembrane region" description="Helical" evidence="7">
    <location>
        <begin position="425"/>
        <end position="444"/>
    </location>
</feature>
<comment type="subcellular location">
    <subcellularLocation>
        <location evidence="1">Membrane</location>
        <topology evidence="1">Multi-pass membrane protein</topology>
    </subcellularLocation>
</comment>
<dbReference type="CDD" id="cd10329">
    <property type="entry name" value="SLC5sbd_SGLT1-like"/>
    <property type="match status" value="1"/>
</dbReference>
<dbReference type="NCBIfam" id="TIGR00813">
    <property type="entry name" value="sss"/>
    <property type="match status" value="1"/>
</dbReference>
<evidence type="ECO:0000256" key="7">
    <source>
        <dbReference type="SAM" id="Phobius"/>
    </source>
</evidence>
<organism evidence="8 9">
    <name type="scientific">Clonorchis sinensis</name>
    <name type="common">Chinese liver fluke</name>
    <dbReference type="NCBI Taxonomy" id="79923"/>
    <lineage>
        <taxon>Eukaryota</taxon>
        <taxon>Metazoa</taxon>
        <taxon>Spiralia</taxon>
        <taxon>Lophotrochozoa</taxon>
        <taxon>Platyhelminthes</taxon>
        <taxon>Trematoda</taxon>
        <taxon>Digenea</taxon>
        <taxon>Opisthorchiida</taxon>
        <taxon>Opisthorchiata</taxon>
        <taxon>Opisthorchiidae</taxon>
        <taxon>Clonorchis</taxon>
    </lineage>
</organism>
<gene>
    <name evidence="8" type="ORF">CSKR_113533</name>
</gene>
<evidence type="ECO:0000256" key="5">
    <source>
        <dbReference type="ARBA" id="ARBA00023136"/>
    </source>
</evidence>
<name>A0A8T1M823_CLOSI</name>
<reference evidence="8 9" key="2">
    <citation type="journal article" date="2021" name="Genomics">
        <title>High-quality reference genome for Clonorchis sinensis.</title>
        <authorList>
            <person name="Young N.D."/>
            <person name="Stroehlein A.J."/>
            <person name="Kinkar L."/>
            <person name="Wang T."/>
            <person name="Sohn W.M."/>
            <person name="Chang B.C.H."/>
            <person name="Kaur P."/>
            <person name="Weisz D."/>
            <person name="Dudchenko O."/>
            <person name="Aiden E.L."/>
            <person name="Korhonen P.K."/>
            <person name="Gasser R.B."/>
        </authorList>
    </citation>
    <scope>NUCLEOTIDE SEQUENCE [LARGE SCALE GENOMIC DNA]</scope>
    <source>
        <strain evidence="8">Cs-k2</strain>
    </source>
</reference>
<dbReference type="GO" id="GO:0005412">
    <property type="term" value="F:D-glucose:sodium symporter activity"/>
    <property type="evidence" value="ECO:0007669"/>
    <property type="project" value="TreeGrafter"/>
</dbReference>
<feature type="transmembrane region" description="Helical" evidence="7">
    <location>
        <begin position="384"/>
        <end position="404"/>
    </location>
</feature>
<keyword evidence="4 7" id="KW-1133">Transmembrane helix</keyword>
<keyword evidence="5 7" id="KW-0472">Membrane</keyword>
<protein>
    <submittedName>
        <fullName evidence="8">Sodium/glucose cotransporter 4</fullName>
    </submittedName>
</protein>
<dbReference type="Gene3D" id="1.20.1730.10">
    <property type="entry name" value="Sodium/glucose cotransporter"/>
    <property type="match status" value="1"/>
</dbReference>
<feature type="transmembrane region" description="Helical" evidence="7">
    <location>
        <begin position="485"/>
        <end position="503"/>
    </location>
</feature>
<evidence type="ECO:0000256" key="1">
    <source>
        <dbReference type="ARBA" id="ARBA00004141"/>
    </source>
</evidence>
<feature type="transmembrane region" description="Helical" evidence="7">
    <location>
        <begin position="78"/>
        <end position="99"/>
    </location>
</feature>
<dbReference type="InterPro" id="IPR001734">
    <property type="entry name" value="Na/solute_symporter"/>
</dbReference>
<keyword evidence="9" id="KW-1185">Reference proteome</keyword>
<evidence type="ECO:0000256" key="3">
    <source>
        <dbReference type="ARBA" id="ARBA00022692"/>
    </source>
</evidence>
<dbReference type="AlphaFoldDB" id="A0A8T1M823"/>
<dbReference type="PANTHER" id="PTHR11819">
    <property type="entry name" value="SOLUTE CARRIER FAMILY 5"/>
    <property type="match status" value="1"/>
</dbReference>
<sequence>MGHLVGQLDAADIGVICAYFVGIMGVGIWASCWNRGSVGGYFLAGRSMNWVLVGASLFASNIGSGHFIGLAGSGAASGIAIGVFEISAILTLVILGWVFVPVYTISGVYTMPEYLKRRFGGTGLQFYLAFMALFLYVFTKISADLYAGAIFIDQAVKINLYLAIIILLVISGLFTILGGLTAVIWTDFIQTILMMCGAFYLMVVAFIRVGGFDSMVQKYFEAVPNTTLLLRGEGVFWNSTYPPENPYPPPVDRKYRECGIPASNAMHMFRSVDDQELPWTGVIFGMTISNVWYWCTDQVIVQRTLSAKNLTHAKLGCLLAGLLKLLPLWLLIFPGMISRILYKDEVGCGDPDICQRVCGKTSSCTDIAYPRLVLRLLPMGAKGLMLAVMIASLVSSLTSIFNSSSTLFTMDIWRRIRPKARSAELMIVGRISTLVLIGVSIAWIPVVQSSSALFHYIQSVTSYLAPPVCATFLMALFWSRFNRPGAYGALMSGLVIGLIRFIWESILPQAACGTSQGNSTAEMLISSVHYLHFSVILFAISAIVGWAVSISTKPPPPENVEGLTFWSRYHNKKQAIWSGETVRSGGDEQPNSHVDHLHAYADMQMDDTASERTIKYKPWYMKIVYWICGIETNPKEDRETVIEELTLSIDERPKMMLLTDICAAVLLAAVCFMWGFFA</sequence>
<comment type="similarity">
    <text evidence="2 6">Belongs to the sodium:solute symporter (SSF) (TC 2.A.21) family.</text>
</comment>
<evidence type="ECO:0000313" key="9">
    <source>
        <dbReference type="Proteomes" id="UP000286415"/>
    </source>
</evidence>
<dbReference type="EMBL" id="NIRI02000056">
    <property type="protein sequence ID" value="KAG5445547.1"/>
    <property type="molecule type" value="Genomic_DNA"/>
</dbReference>
<evidence type="ECO:0000313" key="8">
    <source>
        <dbReference type="EMBL" id="KAG5445547.1"/>
    </source>
</evidence>
<dbReference type="PANTHER" id="PTHR11819:SF195">
    <property type="entry name" value="SODIUM_GLUCOSE COTRANSPORTER 4"/>
    <property type="match status" value="1"/>
</dbReference>
<feature type="transmembrane region" description="Helical" evidence="7">
    <location>
        <begin position="191"/>
        <end position="209"/>
    </location>
</feature>
<feature type="transmembrane region" description="Helical" evidence="7">
    <location>
        <begin position="523"/>
        <end position="548"/>
    </location>
</feature>
<dbReference type="InterPro" id="IPR038377">
    <property type="entry name" value="Na/Glc_symporter_sf"/>
</dbReference>
<feature type="transmembrane region" description="Helical" evidence="7">
    <location>
        <begin position="315"/>
        <end position="337"/>
    </location>
</feature>